<feature type="non-terminal residue" evidence="2">
    <location>
        <position position="239"/>
    </location>
</feature>
<proteinExistence type="predicted"/>
<comment type="caution">
    <text evidence="2">The sequence shown here is derived from an EMBL/GenBank/DDBJ whole genome shotgun (WGS) entry which is preliminary data.</text>
</comment>
<gene>
    <name evidence="2" type="ORF">L9F63_026256</name>
</gene>
<organism evidence="2 3">
    <name type="scientific">Diploptera punctata</name>
    <name type="common">Pacific beetle cockroach</name>
    <dbReference type="NCBI Taxonomy" id="6984"/>
    <lineage>
        <taxon>Eukaryota</taxon>
        <taxon>Metazoa</taxon>
        <taxon>Ecdysozoa</taxon>
        <taxon>Arthropoda</taxon>
        <taxon>Hexapoda</taxon>
        <taxon>Insecta</taxon>
        <taxon>Pterygota</taxon>
        <taxon>Neoptera</taxon>
        <taxon>Polyneoptera</taxon>
        <taxon>Dictyoptera</taxon>
        <taxon>Blattodea</taxon>
        <taxon>Blaberoidea</taxon>
        <taxon>Blaberidae</taxon>
        <taxon>Diplopterinae</taxon>
        <taxon>Diploptera</taxon>
    </lineage>
</organism>
<evidence type="ECO:0000313" key="2">
    <source>
        <dbReference type="EMBL" id="KAJ9600605.1"/>
    </source>
</evidence>
<keyword evidence="3" id="KW-1185">Reference proteome</keyword>
<feature type="region of interest" description="Disordered" evidence="1">
    <location>
        <begin position="102"/>
        <end position="122"/>
    </location>
</feature>
<dbReference type="Proteomes" id="UP001233999">
    <property type="component" value="Unassembled WGS sequence"/>
</dbReference>
<feature type="non-terminal residue" evidence="2">
    <location>
        <position position="1"/>
    </location>
</feature>
<sequence length="239" mass="27166">VSKFHFAFPPHYVLFPLIHYERGVYVSEQYIESTDIYLLDDPLSAVDTHVGKHLFDDFTHSDASTFVMPITLSFLIRDCVRHPQGASNENFFQKILHHYSGGGEEDNENEESKKRLSNQLSPQPKRTLTGIIYPHLCGSCMTTPCHVCHEHLVEIGYKILSNVSELISIVSNLCPCVFVAVKRQRPLGPPEGTAPQSRCLILVHSRHSSYTYRQIRYSNHTSASYHDVIFTGAAMYRVL</sequence>
<name>A0AAD8AK33_DIPPU</name>
<dbReference type="AlphaFoldDB" id="A0AAD8AK33"/>
<evidence type="ECO:0000313" key="3">
    <source>
        <dbReference type="Proteomes" id="UP001233999"/>
    </source>
</evidence>
<reference evidence="2" key="2">
    <citation type="submission" date="2023-05" db="EMBL/GenBank/DDBJ databases">
        <authorList>
            <person name="Fouks B."/>
        </authorList>
    </citation>
    <scope>NUCLEOTIDE SEQUENCE</scope>
    <source>
        <strain evidence="2">Stay&amp;Tobe</strain>
        <tissue evidence="2">Testes</tissue>
    </source>
</reference>
<dbReference type="EMBL" id="JASPKZ010000246">
    <property type="protein sequence ID" value="KAJ9600605.1"/>
    <property type="molecule type" value="Genomic_DNA"/>
</dbReference>
<evidence type="ECO:0000256" key="1">
    <source>
        <dbReference type="SAM" id="MobiDB-lite"/>
    </source>
</evidence>
<reference evidence="2" key="1">
    <citation type="journal article" date="2023" name="IScience">
        <title>Live-bearing cockroach genome reveals convergent evolutionary mechanisms linked to viviparity in insects and beyond.</title>
        <authorList>
            <person name="Fouks B."/>
            <person name="Harrison M.C."/>
            <person name="Mikhailova A.A."/>
            <person name="Marchal E."/>
            <person name="English S."/>
            <person name="Carruthers M."/>
            <person name="Jennings E.C."/>
            <person name="Chiamaka E.L."/>
            <person name="Frigard R.A."/>
            <person name="Pippel M."/>
            <person name="Attardo G.M."/>
            <person name="Benoit J.B."/>
            <person name="Bornberg-Bauer E."/>
            <person name="Tobe S.S."/>
        </authorList>
    </citation>
    <scope>NUCLEOTIDE SEQUENCE</scope>
    <source>
        <strain evidence="2">Stay&amp;Tobe</strain>
    </source>
</reference>
<protein>
    <submittedName>
        <fullName evidence="2">Uncharacterized protein</fullName>
    </submittedName>
</protein>
<accession>A0AAD8AK33</accession>